<dbReference type="EMBL" id="LAZR01013107">
    <property type="protein sequence ID" value="KKM23523.1"/>
    <property type="molecule type" value="Genomic_DNA"/>
</dbReference>
<name>A0A0F9KN26_9ZZZZ</name>
<accession>A0A0F9KN26</accession>
<protein>
    <recommendedName>
        <fullName evidence="2">Phosphohydrolase</fullName>
    </recommendedName>
</protein>
<gene>
    <name evidence="1" type="ORF">LCGC14_1614310</name>
</gene>
<evidence type="ECO:0000313" key="1">
    <source>
        <dbReference type="EMBL" id="KKM23523.1"/>
    </source>
</evidence>
<dbReference type="AlphaFoldDB" id="A0A0F9KN26"/>
<organism evidence="1">
    <name type="scientific">marine sediment metagenome</name>
    <dbReference type="NCBI Taxonomy" id="412755"/>
    <lineage>
        <taxon>unclassified sequences</taxon>
        <taxon>metagenomes</taxon>
        <taxon>ecological metagenomes</taxon>
    </lineage>
</organism>
<comment type="caution">
    <text evidence="1">The sequence shown here is derived from an EMBL/GenBank/DDBJ whole genome shotgun (WGS) entry which is preliminary data.</text>
</comment>
<sequence length="135" mass="15093">MHGISFNIISISYIYNFKKWTVDKMAKVRCPGSMKTMVPEPLERKCPKCGSMIEIWSDEEKADCKCGATVFKDAAPTCVVWCSAAEECLGDIFDVKKMKEDAKKKAAAEGNPEFVAQVGEKIKKEKDKDCAQVQE</sequence>
<reference evidence="1" key="1">
    <citation type="journal article" date="2015" name="Nature">
        <title>Complex archaea that bridge the gap between prokaryotes and eukaryotes.</title>
        <authorList>
            <person name="Spang A."/>
            <person name="Saw J.H."/>
            <person name="Jorgensen S.L."/>
            <person name="Zaremba-Niedzwiedzka K."/>
            <person name="Martijn J."/>
            <person name="Lind A.E."/>
            <person name="van Eijk R."/>
            <person name="Schleper C."/>
            <person name="Guy L."/>
            <person name="Ettema T.J."/>
        </authorList>
    </citation>
    <scope>NUCLEOTIDE SEQUENCE</scope>
</reference>
<proteinExistence type="predicted"/>
<feature type="non-terminal residue" evidence="1">
    <location>
        <position position="135"/>
    </location>
</feature>
<evidence type="ECO:0008006" key="2">
    <source>
        <dbReference type="Google" id="ProtNLM"/>
    </source>
</evidence>